<dbReference type="GO" id="GO:0008911">
    <property type="term" value="F:lactaldehyde dehydrogenase (NAD+) activity"/>
    <property type="evidence" value="ECO:0007669"/>
    <property type="project" value="TreeGrafter"/>
</dbReference>
<dbReference type="InterPro" id="IPR016162">
    <property type="entry name" value="Ald_DH_N"/>
</dbReference>
<organism evidence="4 5">
    <name type="scientific">Actinopolymorpha pittospori</name>
    <dbReference type="NCBI Taxonomy" id="648752"/>
    <lineage>
        <taxon>Bacteria</taxon>
        <taxon>Bacillati</taxon>
        <taxon>Actinomycetota</taxon>
        <taxon>Actinomycetes</taxon>
        <taxon>Propionibacteriales</taxon>
        <taxon>Actinopolymorphaceae</taxon>
        <taxon>Actinopolymorpha</taxon>
    </lineage>
</organism>
<dbReference type="Gene3D" id="3.40.309.10">
    <property type="entry name" value="Aldehyde Dehydrogenase, Chain A, domain 2"/>
    <property type="match status" value="1"/>
</dbReference>
<dbReference type="RefSeq" id="WP_192748048.1">
    <property type="nucleotide sequence ID" value="NZ_BAABJL010000160.1"/>
</dbReference>
<dbReference type="InterPro" id="IPR051020">
    <property type="entry name" value="ALDH-related_metabolic_enz"/>
</dbReference>
<sequence>MTDQGLFIDGSWSDRAERTPQYDTWTREQIGTVAVGTAADTTKAVDAAYRAMRTPWPVHARAEALRRAAGLVAERAESFAQLITAEVGKPITAARGEVARAVETLRWSAEEAKRLPGERVPLDAVASGEGTFAFTQPVAKGVVAAITPFNFPINLLLHKLGPALAAGCAVVVKPSDHAPLTAGLMVRVFEEAGVPAGWLNLVTGPPPEIVGALQADDRVAVVTFTGSGRVGWALKAQAPRKDYVLELGSNTAMVVAADADIARAARAAADASFVYAGQACVSLQRLYVDRAVAEEFVAALTDIVRAMPVGDPRLESTVVGPLISADATKRLESWIDSAKQSGARILTGGAVADGLLPPTILTDVPADHPLVCEEAFGPVLSVLTVDGLADAIAQVNAADYALNTSIYTSDIATAMKYANEAEAGTVLINMPPSYRADHMPYGGVKGSGQGLEGVRYAIADLVREKLLVLHA</sequence>
<reference evidence="4" key="1">
    <citation type="submission" date="2020-10" db="EMBL/GenBank/DDBJ databases">
        <title>Sequencing the genomes of 1000 actinobacteria strains.</title>
        <authorList>
            <person name="Klenk H.-P."/>
        </authorList>
    </citation>
    <scope>NUCLEOTIDE SEQUENCE</scope>
    <source>
        <strain evidence="4">DSM 45354</strain>
    </source>
</reference>
<accession>A0A927MMU8</accession>
<dbReference type="PANTHER" id="PTHR42991:SF1">
    <property type="entry name" value="ALDEHYDE DEHYDROGENASE"/>
    <property type="match status" value="1"/>
</dbReference>
<keyword evidence="5" id="KW-1185">Reference proteome</keyword>
<comment type="similarity">
    <text evidence="1">Belongs to the aldehyde dehydrogenase family.</text>
</comment>
<protein>
    <submittedName>
        <fullName evidence="4">Acyl-CoA reductase-like NAD-dependent aldehyde dehydrogenase</fullName>
    </submittedName>
</protein>
<dbReference type="InterPro" id="IPR015590">
    <property type="entry name" value="Aldehyde_DH_dom"/>
</dbReference>
<dbReference type="SUPFAM" id="SSF53720">
    <property type="entry name" value="ALDH-like"/>
    <property type="match status" value="1"/>
</dbReference>
<dbReference type="EMBL" id="JADBEM010000001">
    <property type="protein sequence ID" value="MBE1603161.1"/>
    <property type="molecule type" value="Genomic_DNA"/>
</dbReference>
<feature type="domain" description="Aldehyde dehydrogenase" evidence="3">
    <location>
        <begin position="17"/>
        <end position="465"/>
    </location>
</feature>
<keyword evidence="2" id="KW-0560">Oxidoreductase</keyword>
<name>A0A927MMU8_9ACTN</name>
<dbReference type="Proteomes" id="UP000638648">
    <property type="component" value="Unassembled WGS sequence"/>
</dbReference>
<gene>
    <name evidence="4" type="ORF">HEB94_000009</name>
</gene>
<dbReference type="InterPro" id="IPR016161">
    <property type="entry name" value="Ald_DH/histidinol_DH"/>
</dbReference>
<evidence type="ECO:0000313" key="5">
    <source>
        <dbReference type="Proteomes" id="UP000638648"/>
    </source>
</evidence>
<dbReference type="Gene3D" id="3.40.605.10">
    <property type="entry name" value="Aldehyde Dehydrogenase, Chain A, domain 1"/>
    <property type="match status" value="1"/>
</dbReference>
<dbReference type="AlphaFoldDB" id="A0A927MMU8"/>
<evidence type="ECO:0000259" key="3">
    <source>
        <dbReference type="Pfam" id="PF00171"/>
    </source>
</evidence>
<proteinExistence type="inferred from homology"/>
<evidence type="ECO:0000313" key="4">
    <source>
        <dbReference type="EMBL" id="MBE1603161.1"/>
    </source>
</evidence>
<dbReference type="Pfam" id="PF00171">
    <property type="entry name" value="Aldedh"/>
    <property type="match status" value="1"/>
</dbReference>
<evidence type="ECO:0000256" key="2">
    <source>
        <dbReference type="ARBA" id="ARBA00023002"/>
    </source>
</evidence>
<dbReference type="PANTHER" id="PTHR42991">
    <property type="entry name" value="ALDEHYDE DEHYDROGENASE"/>
    <property type="match status" value="1"/>
</dbReference>
<comment type="caution">
    <text evidence="4">The sequence shown here is derived from an EMBL/GenBank/DDBJ whole genome shotgun (WGS) entry which is preliminary data.</text>
</comment>
<dbReference type="InterPro" id="IPR016163">
    <property type="entry name" value="Ald_DH_C"/>
</dbReference>
<evidence type="ECO:0000256" key="1">
    <source>
        <dbReference type="ARBA" id="ARBA00009986"/>
    </source>
</evidence>